<dbReference type="RefSeq" id="WP_189034253.1">
    <property type="nucleotide sequence ID" value="NZ_BMNE01000011.1"/>
</dbReference>
<keyword evidence="2" id="KW-1185">Reference proteome</keyword>
<organism evidence="1 2">
    <name type="scientific">Nocardia rhizosphaerihabitans</name>
    <dbReference type="NCBI Taxonomy" id="1691570"/>
    <lineage>
        <taxon>Bacteria</taxon>
        <taxon>Bacillati</taxon>
        <taxon>Actinomycetota</taxon>
        <taxon>Actinomycetes</taxon>
        <taxon>Mycobacteriales</taxon>
        <taxon>Nocardiaceae</taxon>
        <taxon>Nocardia</taxon>
    </lineage>
</organism>
<evidence type="ECO:0008006" key="3">
    <source>
        <dbReference type="Google" id="ProtNLM"/>
    </source>
</evidence>
<gene>
    <name evidence="1" type="ORF">GCM10011610_64270</name>
</gene>
<name>A0ABQ2KZE6_9NOCA</name>
<comment type="caution">
    <text evidence="1">The sequence shown here is derived from an EMBL/GenBank/DDBJ whole genome shotgun (WGS) entry which is preliminary data.</text>
</comment>
<dbReference type="Proteomes" id="UP000658127">
    <property type="component" value="Unassembled WGS sequence"/>
</dbReference>
<protein>
    <recommendedName>
        <fullName evidence="3">Integrase catalytic domain-containing protein</fullName>
    </recommendedName>
</protein>
<evidence type="ECO:0000313" key="2">
    <source>
        <dbReference type="Proteomes" id="UP000658127"/>
    </source>
</evidence>
<evidence type="ECO:0000313" key="1">
    <source>
        <dbReference type="EMBL" id="GGN97860.1"/>
    </source>
</evidence>
<sequence length="93" mass="9785">MTWFVDTEHCVIMGVAVTPKTPNREAILAALRAAILRTPPYGPAGGVPTIVRSADAYTTEYVAKALDQLKAEGIDVAGTGYQPVQVTPTEGGK</sequence>
<dbReference type="EMBL" id="BMNE01000011">
    <property type="protein sequence ID" value="GGN97860.1"/>
    <property type="molecule type" value="Genomic_DNA"/>
</dbReference>
<proteinExistence type="predicted"/>
<accession>A0ABQ2KZE6</accession>
<reference evidence="2" key="1">
    <citation type="journal article" date="2019" name="Int. J. Syst. Evol. Microbiol.">
        <title>The Global Catalogue of Microorganisms (GCM) 10K type strain sequencing project: providing services to taxonomists for standard genome sequencing and annotation.</title>
        <authorList>
            <consortium name="The Broad Institute Genomics Platform"/>
            <consortium name="The Broad Institute Genome Sequencing Center for Infectious Disease"/>
            <person name="Wu L."/>
            <person name="Ma J."/>
        </authorList>
    </citation>
    <scope>NUCLEOTIDE SEQUENCE [LARGE SCALE GENOMIC DNA]</scope>
    <source>
        <strain evidence="2">CGMCC 4.7329</strain>
    </source>
</reference>